<dbReference type="Pfam" id="PF03733">
    <property type="entry name" value="YccF"/>
    <property type="match status" value="2"/>
</dbReference>
<accession>A0ABP9ACL9</accession>
<dbReference type="NCBIfam" id="NF008740">
    <property type="entry name" value="PRK11770.1-2"/>
    <property type="match status" value="1"/>
</dbReference>
<dbReference type="InterPro" id="IPR052937">
    <property type="entry name" value="Inner_membrane_protein"/>
</dbReference>
<feature type="transmembrane region" description="Helical" evidence="1">
    <location>
        <begin position="64"/>
        <end position="81"/>
    </location>
</feature>
<dbReference type="EMBL" id="BAABIQ010000002">
    <property type="protein sequence ID" value="GAA4779074.1"/>
    <property type="molecule type" value="Genomic_DNA"/>
</dbReference>
<dbReference type="Proteomes" id="UP001501411">
    <property type="component" value="Unassembled WGS sequence"/>
</dbReference>
<dbReference type="PANTHER" id="PTHR42903">
    <property type="entry name" value="INNER MEMBRANE PROTEIN YCCF"/>
    <property type="match status" value="1"/>
</dbReference>
<keyword evidence="4" id="KW-1185">Reference proteome</keyword>
<evidence type="ECO:0000313" key="3">
    <source>
        <dbReference type="EMBL" id="GAA4779074.1"/>
    </source>
</evidence>
<keyword evidence="1" id="KW-0812">Transmembrane</keyword>
<name>A0ABP9ACL9_9SPHI</name>
<sequence length="124" mass="13592">MNIIGNIIWFIFGGFFAALGYLFGGLILCLTVIGIPFGIQCFKLAGMVLFPFGKRVVNRPSASGCLNVMANIIWILFGGLYTALNHLFWAVILAITIIGIPFAKQHLKLLELSLMPFGKTIVDN</sequence>
<dbReference type="InterPro" id="IPR031308">
    <property type="entry name" value="UCP028777"/>
</dbReference>
<evidence type="ECO:0000259" key="2">
    <source>
        <dbReference type="Pfam" id="PF03733"/>
    </source>
</evidence>
<feature type="domain" description="Inner membrane component" evidence="2">
    <location>
        <begin position="70"/>
        <end position="119"/>
    </location>
</feature>
<feature type="transmembrane region" description="Helical" evidence="1">
    <location>
        <begin position="87"/>
        <end position="103"/>
    </location>
</feature>
<feature type="domain" description="Inner membrane component" evidence="2">
    <location>
        <begin position="4"/>
        <end position="54"/>
    </location>
</feature>
<evidence type="ECO:0000313" key="4">
    <source>
        <dbReference type="Proteomes" id="UP001501411"/>
    </source>
</evidence>
<dbReference type="InterPro" id="IPR005185">
    <property type="entry name" value="YccF"/>
</dbReference>
<proteinExistence type="predicted"/>
<evidence type="ECO:0000256" key="1">
    <source>
        <dbReference type="SAM" id="Phobius"/>
    </source>
</evidence>
<dbReference type="PANTHER" id="PTHR42903:SF1">
    <property type="entry name" value="INNER MEMBRANE PROTEIN YCCF"/>
    <property type="match status" value="1"/>
</dbReference>
<keyword evidence="1" id="KW-1133">Transmembrane helix</keyword>
<gene>
    <name evidence="3" type="ORF">GCM10023231_02170</name>
</gene>
<feature type="transmembrane region" description="Helical" evidence="1">
    <location>
        <begin position="7"/>
        <end position="27"/>
    </location>
</feature>
<comment type="caution">
    <text evidence="3">The sequence shown here is derived from an EMBL/GenBank/DDBJ whole genome shotgun (WGS) entry which is preliminary data.</text>
</comment>
<dbReference type="RefSeq" id="WP_345229834.1">
    <property type="nucleotide sequence ID" value="NZ_BAABIQ010000002.1"/>
</dbReference>
<protein>
    <submittedName>
        <fullName evidence="3">YccF domain-containing protein</fullName>
    </submittedName>
</protein>
<dbReference type="PIRSF" id="PIRSF028777">
    <property type="entry name" value="UCP028777"/>
    <property type="match status" value="1"/>
</dbReference>
<reference evidence="4" key="1">
    <citation type="journal article" date="2019" name="Int. J. Syst. Evol. Microbiol.">
        <title>The Global Catalogue of Microorganisms (GCM) 10K type strain sequencing project: providing services to taxonomists for standard genome sequencing and annotation.</title>
        <authorList>
            <consortium name="The Broad Institute Genomics Platform"/>
            <consortium name="The Broad Institute Genome Sequencing Center for Infectious Disease"/>
            <person name="Wu L."/>
            <person name="Ma J."/>
        </authorList>
    </citation>
    <scope>NUCLEOTIDE SEQUENCE [LARGE SCALE GENOMIC DNA]</scope>
    <source>
        <strain evidence="4">JCM 18200</strain>
    </source>
</reference>
<keyword evidence="1" id="KW-0472">Membrane</keyword>
<organism evidence="3 4">
    <name type="scientific">Olivibacter ginsenosidimutans</name>
    <dbReference type="NCBI Taxonomy" id="1176537"/>
    <lineage>
        <taxon>Bacteria</taxon>
        <taxon>Pseudomonadati</taxon>
        <taxon>Bacteroidota</taxon>
        <taxon>Sphingobacteriia</taxon>
        <taxon>Sphingobacteriales</taxon>
        <taxon>Sphingobacteriaceae</taxon>
        <taxon>Olivibacter</taxon>
    </lineage>
</organism>